<keyword evidence="9" id="KW-0131">Cell cycle</keyword>
<dbReference type="PROSITE" id="PS51740">
    <property type="entry name" value="SPOVT_ABRB"/>
    <property type="match status" value="2"/>
</dbReference>
<dbReference type="Pfam" id="PF02381">
    <property type="entry name" value="MraZ"/>
    <property type="match status" value="2"/>
</dbReference>
<dbReference type="GO" id="GO:2000143">
    <property type="term" value="P:negative regulation of DNA-templated transcription initiation"/>
    <property type="evidence" value="ECO:0007669"/>
    <property type="project" value="TreeGrafter"/>
</dbReference>
<proteinExistence type="inferred from homology"/>
<comment type="similarity">
    <text evidence="7">Belongs to the MraZ family.</text>
</comment>
<dbReference type="GO" id="GO:0005737">
    <property type="term" value="C:cytoplasm"/>
    <property type="evidence" value="ECO:0007669"/>
    <property type="project" value="UniProtKB-UniRule"/>
</dbReference>
<evidence type="ECO:0000313" key="9">
    <source>
        <dbReference type="EMBL" id="QEK39886.1"/>
    </source>
</evidence>
<dbReference type="Gene3D" id="3.40.1550.20">
    <property type="entry name" value="Transcriptional regulator MraZ domain"/>
    <property type="match status" value="1"/>
</dbReference>
<evidence type="ECO:0000256" key="1">
    <source>
        <dbReference type="ARBA" id="ARBA00013860"/>
    </source>
</evidence>
<dbReference type="GO" id="GO:0051301">
    <property type="term" value="P:cell division"/>
    <property type="evidence" value="ECO:0007669"/>
    <property type="project" value="UniProtKB-KW"/>
</dbReference>
<dbReference type="InterPro" id="IPR035642">
    <property type="entry name" value="MraZ_N"/>
</dbReference>
<evidence type="ECO:0000256" key="6">
    <source>
        <dbReference type="ARBA" id="ARBA00023163"/>
    </source>
</evidence>
<comment type="subcellular location">
    <subcellularLocation>
        <location evidence="7">Cytoplasm</location>
        <location evidence="7">Nucleoid</location>
    </subcellularLocation>
</comment>
<dbReference type="GO" id="GO:0003700">
    <property type="term" value="F:DNA-binding transcription factor activity"/>
    <property type="evidence" value="ECO:0007669"/>
    <property type="project" value="UniProtKB-UniRule"/>
</dbReference>
<evidence type="ECO:0000256" key="4">
    <source>
        <dbReference type="ARBA" id="ARBA00023015"/>
    </source>
</evidence>
<dbReference type="SUPFAM" id="SSF89447">
    <property type="entry name" value="AbrB/MazE/MraZ-like"/>
    <property type="match status" value="1"/>
</dbReference>
<dbReference type="InterPro" id="IPR035644">
    <property type="entry name" value="MraZ_C"/>
</dbReference>
<feature type="domain" description="SpoVT-AbrB" evidence="8">
    <location>
        <begin position="84"/>
        <end position="127"/>
    </location>
</feature>
<evidence type="ECO:0000256" key="3">
    <source>
        <dbReference type="ARBA" id="ARBA00022737"/>
    </source>
</evidence>
<dbReference type="EMBL" id="CP043312">
    <property type="protein sequence ID" value="QEK39886.1"/>
    <property type="molecule type" value="Genomic_DNA"/>
</dbReference>
<keyword evidence="5 7" id="KW-0238">DNA-binding</keyword>
<dbReference type="InterPro" id="IPR003444">
    <property type="entry name" value="MraZ"/>
</dbReference>
<keyword evidence="9" id="KW-0132">Cell division</keyword>
<dbReference type="InterPro" id="IPR007159">
    <property type="entry name" value="SpoVT-AbrB_dom"/>
</dbReference>
<evidence type="ECO:0000256" key="7">
    <source>
        <dbReference type="HAMAP-Rule" id="MF_01008"/>
    </source>
</evidence>
<reference evidence="9 10" key="1">
    <citation type="submission" date="2019-08" db="EMBL/GenBank/DDBJ databases">
        <title>Highly reduced genomes of protist endosymbionts show evolutionary convergence.</title>
        <authorList>
            <person name="George E."/>
            <person name="Husnik F."/>
            <person name="Tashyreva D."/>
            <person name="Prokopchuk G."/>
            <person name="Horak A."/>
            <person name="Kwong W.K."/>
            <person name="Lukes J."/>
            <person name="Keeling P.J."/>
        </authorList>
    </citation>
    <scope>NUCLEOTIDE SEQUENCE [LARGE SCALE GENOMIC DNA]</scope>
    <source>
        <strain evidence="9">1621</strain>
    </source>
</reference>
<dbReference type="PANTHER" id="PTHR34701:SF1">
    <property type="entry name" value="TRANSCRIPTIONAL REGULATOR MRAZ"/>
    <property type="match status" value="1"/>
</dbReference>
<dbReference type="Proteomes" id="UP000323844">
    <property type="component" value="Chromosome"/>
</dbReference>
<evidence type="ECO:0000259" key="8">
    <source>
        <dbReference type="PROSITE" id="PS51740"/>
    </source>
</evidence>
<dbReference type="CDD" id="cd16320">
    <property type="entry name" value="MraZ_N"/>
    <property type="match status" value="1"/>
</dbReference>
<dbReference type="InterPro" id="IPR037914">
    <property type="entry name" value="SpoVT-AbrB_sf"/>
</dbReference>
<evidence type="ECO:0000313" key="10">
    <source>
        <dbReference type="Proteomes" id="UP000323844"/>
    </source>
</evidence>
<dbReference type="GO" id="GO:0000976">
    <property type="term" value="F:transcription cis-regulatory region binding"/>
    <property type="evidence" value="ECO:0007669"/>
    <property type="project" value="TreeGrafter"/>
</dbReference>
<feature type="domain" description="SpoVT-AbrB" evidence="8">
    <location>
        <begin position="9"/>
        <end position="55"/>
    </location>
</feature>
<organism evidence="9 10">
    <name type="scientific">Candidatus Sneabacter namystus</name>
    <dbReference type="NCBI Taxonomy" id="2601646"/>
    <lineage>
        <taxon>Bacteria</taxon>
        <taxon>Pseudomonadati</taxon>
        <taxon>Pseudomonadota</taxon>
        <taxon>Alphaproteobacteria</taxon>
        <taxon>Rickettsiales</taxon>
        <taxon>Rickettsiaceae</taxon>
        <taxon>Rickettsieae</taxon>
        <taxon>Candidatus Sneabacter</taxon>
    </lineage>
</organism>
<dbReference type="GO" id="GO:0009295">
    <property type="term" value="C:nucleoid"/>
    <property type="evidence" value="ECO:0007669"/>
    <property type="project" value="UniProtKB-SubCell"/>
</dbReference>
<keyword evidence="10" id="KW-1185">Reference proteome</keyword>
<evidence type="ECO:0000256" key="5">
    <source>
        <dbReference type="ARBA" id="ARBA00023125"/>
    </source>
</evidence>
<keyword evidence="4 7" id="KW-0805">Transcription regulation</keyword>
<dbReference type="OrthoDB" id="9807753at2"/>
<gene>
    <name evidence="7" type="primary">mraZ</name>
    <name evidence="9" type="ORF">FZC37_02035</name>
</gene>
<keyword evidence="6 7" id="KW-0804">Transcription</keyword>
<evidence type="ECO:0000256" key="2">
    <source>
        <dbReference type="ARBA" id="ARBA00022490"/>
    </source>
</evidence>
<sequence length="149" mass="16732">MLQNLFLSTYTNSIDKKGRISVPANFRNMINKESQHLIACPSIKNSCVEVYDDVRLETISNAVKALPPYSAERDAFETVIMGEATMLSIDGEGRVILPKHFLQYAKINTKATFIGKGTTFEIWNPDELNAYMSKAKQIAKKNLSILKNT</sequence>
<dbReference type="AlphaFoldDB" id="A0A5C0UIJ1"/>
<protein>
    <recommendedName>
        <fullName evidence="1 7">Transcriptional regulator MraZ</fullName>
    </recommendedName>
</protein>
<accession>A0A5C0UIJ1</accession>
<dbReference type="InterPro" id="IPR038619">
    <property type="entry name" value="MraZ_sf"/>
</dbReference>
<dbReference type="HAMAP" id="MF_01008">
    <property type="entry name" value="MraZ"/>
    <property type="match status" value="1"/>
</dbReference>
<dbReference type="PANTHER" id="PTHR34701">
    <property type="entry name" value="TRANSCRIPTIONAL REGULATOR MRAZ"/>
    <property type="match status" value="1"/>
</dbReference>
<dbReference type="CDD" id="cd16321">
    <property type="entry name" value="MraZ_C"/>
    <property type="match status" value="1"/>
</dbReference>
<dbReference type="KEGG" id="snay:FZC37_02035"/>
<name>A0A5C0UIJ1_9RICK</name>
<keyword evidence="3" id="KW-0677">Repeat</keyword>
<dbReference type="InterPro" id="IPR020603">
    <property type="entry name" value="MraZ_dom"/>
</dbReference>
<keyword evidence="2 7" id="KW-0963">Cytoplasm</keyword>
<comment type="subunit">
    <text evidence="7">Forms oligomers.</text>
</comment>